<keyword evidence="7" id="KW-0805">Transcription regulation</keyword>
<feature type="compositionally biased region" description="Low complexity" evidence="14">
    <location>
        <begin position="841"/>
        <end position="864"/>
    </location>
</feature>
<dbReference type="SMART" id="SM00360">
    <property type="entry name" value="RRM"/>
    <property type="match status" value="1"/>
</dbReference>
<feature type="compositionally biased region" description="Polar residues" evidence="14">
    <location>
        <begin position="239"/>
        <end position="253"/>
    </location>
</feature>
<keyword evidence="10" id="KW-0539">Nucleus</keyword>
<dbReference type="InterPro" id="IPR039515">
    <property type="entry name" value="NOT4_mRING-HC-C4C4"/>
</dbReference>
<organism evidence="17 18">
    <name type="scientific">Trichocladium antarcticum</name>
    <dbReference type="NCBI Taxonomy" id="1450529"/>
    <lineage>
        <taxon>Eukaryota</taxon>
        <taxon>Fungi</taxon>
        <taxon>Dikarya</taxon>
        <taxon>Ascomycota</taxon>
        <taxon>Pezizomycotina</taxon>
        <taxon>Sordariomycetes</taxon>
        <taxon>Sordariomycetidae</taxon>
        <taxon>Sordariales</taxon>
        <taxon>Chaetomiaceae</taxon>
        <taxon>Trichocladium</taxon>
    </lineage>
</organism>
<dbReference type="InterPro" id="IPR035979">
    <property type="entry name" value="RBD_domain_sf"/>
</dbReference>
<evidence type="ECO:0000256" key="1">
    <source>
        <dbReference type="ARBA" id="ARBA00004123"/>
    </source>
</evidence>
<dbReference type="PANTHER" id="PTHR12603">
    <property type="entry name" value="CCR4-NOT TRANSCRIPTION COMPLEX RELATED"/>
    <property type="match status" value="1"/>
</dbReference>
<feature type="region of interest" description="Disordered" evidence="14">
    <location>
        <begin position="237"/>
        <end position="374"/>
    </location>
</feature>
<evidence type="ECO:0000256" key="7">
    <source>
        <dbReference type="ARBA" id="ARBA00023015"/>
    </source>
</evidence>
<evidence type="ECO:0000256" key="11">
    <source>
        <dbReference type="PROSITE-ProRule" id="PRU00175"/>
    </source>
</evidence>
<feature type="domain" description="RING-type" evidence="15">
    <location>
        <begin position="15"/>
        <end position="58"/>
    </location>
</feature>
<evidence type="ECO:0008006" key="19">
    <source>
        <dbReference type="Google" id="ProtNLM"/>
    </source>
</evidence>
<evidence type="ECO:0000256" key="2">
    <source>
        <dbReference type="ARBA" id="ARBA00022491"/>
    </source>
</evidence>
<dbReference type="InterPro" id="IPR000504">
    <property type="entry name" value="RRM_dom"/>
</dbReference>
<dbReference type="GO" id="GO:0005634">
    <property type="term" value="C:nucleus"/>
    <property type="evidence" value="ECO:0007669"/>
    <property type="project" value="UniProtKB-SubCell"/>
</dbReference>
<dbReference type="SUPFAM" id="SSF54928">
    <property type="entry name" value="RNA-binding domain, RBD"/>
    <property type="match status" value="1"/>
</dbReference>
<feature type="region of interest" description="Disordered" evidence="14">
    <location>
        <begin position="832"/>
        <end position="917"/>
    </location>
</feature>
<dbReference type="CDD" id="cd16618">
    <property type="entry name" value="mRING-HC-C4C4_CNOT4"/>
    <property type="match status" value="1"/>
</dbReference>
<keyword evidence="8 13" id="KW-0175">Coiled coil</keyword>
<dbReference type="GO" id="GO:0016567">
    <property type="term" value="P:protein ubiquitination"/>
    <property type="evidence" value="ECO:0007669"/>
    <property type="project" value="TreeGrafter"/>
</dbReference>
<dbReference type="CDD" id="cd12438">
    <property type="entry name" value="RRM_CNOT4"/>
    <property type="match status" value="1"/>
</dbReference>
<comment type="subcellular location">
    <subcellularLocation>
        <location evidence="1">Nucleus</location>
    </subcellularLocation>
</comment>
<dbReference type="InterPro" id="IPR013083">
    <property type="entry name" value="Znf_RING/FYVE/PHD"/>
</dbReference>
<feature type="coiled-coil region" evidence="13">
    <location>
        <begin position="1504"/>
        <end position="1531"/>
    </location>
</feature>
<keyword evidence="3" id="KW-0479">Metal-binding</keyword>
<keyword evidence="9" id="KW-0804">Transcription</keyword>
<dbReference type="InterPro" id="IPR012677">
    <property type="entry name" value="Nucleotide-bd_a/b_plait_sf"/>
</dbReference>
<dbReference type="FunFam" id="3.30.70.330:FF:000257">
    <property type="entry name" value="CCR4-NOT core complex subunit Not4"/>
    <property type="match status" value="1"/>
</dbReference>
<dbReference type="Pfam" id="PF14570">
    <property type="entry name" value="zf-RING_4"/>
    <property type="match status" value="1"/>
</dbReference>
<evidence type="ECO:0000259" key="16">
    <source>
        <dbReference type="PROSITE" id="PS50102"/>
    </source>
</evidence>
<evidence type="ECO:0000256" key="14">
    <source>
        <dbReference type="SAM" id="MobiDB-lite"/>
    </source>
</evidence>
<dbReference type="PANTHER" id="PTHR12603:SF0">
    <property type="entry name" value="CCR4-NOT TRANSCRIPTION COMPLEX SUBUNIT 4"/>
    <property type="match status" value="1"/>
</dbReference>
<dbReference type="Gene3D" id="3.30.40.10">
    <property type="entry name" value="Zinc/RING finger domain, C3HC4 (zinc finger)"/>
    <property type="match status" value="1"/>
</dbReference>
<evidence type="ECO:0000256" key="5">
    <source>
        <dbReference type="ARBA" id="ARBA00022833"/>
    </source>
</evidence>
<feature type="compositionally biased region" description="Basic and acidic residues" evidence="14">
    <location>
        <begin position="1122"/>
        <end position="1140"/>
    </location>
</feature>
<evidence type="ECO:0000256" key="13">
    <source>
        <dbReference type="SAM" id="Coils"/>
    </source>
</evidence>
<gene>
    <name evidence="17" type="ORF">BT67DRAFT_441447</name>
</gene>
<evidence type="ECO:0000259" key="15">
    <source>
        <dbReference type="PROSITE" id="PS50089"/>
    </source>
</evidence>
<sequence>MAPQDTYIDDEEDCCPLCIEEFDLSDRNFRPCPCGYQICQFCFNNIRSNMNGLCPACRRPYDDKTIQWKVVTPEEIAEFRANIQRSQKRRAAEQRQKEAQKREAEKENRKNLVGVRVVQKNLVYVTGLTPTVREDELLKTLRRPEFFGQYGNILKISISSRKGNDGNNQSLGVYVTFEKKEDAARCIQAVNGSQNGDRVLRAQLGTTKYCSAWLRHEQCTNRQCMFLHELGDEEDSYSRQDLSSMNSINSQRPMPTAGGPRSASRQQAHQSPVSTVAQPMLRSSSKDGSENGDAPALPPSANWARNPQVRSRRGSHATSGAAPSPAISNSLPVTAESAIEDSAPSSPAAAPSAQAAPAAGPRKSSDTQADKAKRIPQDALLSLLKSLEGCSLAWPKLGGDLPPDEFNALYPPLFDCRGGMRRRAMRASEAASSVDEQQSSGVREPSEGEPESSGSLALGGEPEDREHNREPHGFDPRRGAQPPIQRGSTDGLFGQAASANFAQPSANLGSIGSRTMTPQQPAFMRQPGAFVDHLSAQANLFQGQGHNRQGSRFSFANNDGREAASATSVKLTANPRIMAQQSSMMPSSSFHTQPGGQYYATSMSGPPPGLKSTGTPPGVFGQHGFGAAAFGGASKDTNEILHLFNRGRGPASSQAHDAGKLELADPSILQARMQSQQHLQQQSNAGLGQGLFGGQSQDDELLSLEEVRSSIDALVADEPIDANIRQPPGAFEPLGRAGTPSVPPGFSLPSTQPSPAISHASLSLMSAGRQTPSMVLPKVPVKPTATISSPLTGKKIIAPSVPEAKKAVKALAAESGLSKDIAKAKSQKLLQDEDFPALNSPKPQQAPIAQPKAGSSKAGASASRRSAEKAAEKLKEKEKEKSKPVAPPENPKPEAPAAAEKPSDKVVQKVAEKKTETRPVPGILNIAAATKAAQTKIPEVPAVDKSAVDRESAFPALPTPTPASASSPFNRAAPKTLRVVSTPKTETPPTPFSILSTPVVRSMAASFRPDTPVSELISDSASIISASISASRTNSPPPSKIGSAPVRNTTKSQQRKQRKDALKKDAASIAAQPAKAETSAEIAPIIGRKKKQKKEKEREKGSKSATPAASRPDTPLAPKPPAVKETKEAAEANEVKEESSAYRSTANETTTLIDDATVHKGRFGHSKGKSADGAKYGGSDPLVPRTLPTPASVLRDLQEANLVPDIVDDLAFFKPMAAQLGGPRNDSNNRDAASRNTMTPTKSMVTEDDQASLLAGHPVRKVVDGARILLTPNGDCIRNLRPDEEDRFLELQQLVAEATATPAAFVSSRHEAGGGFSLIKGRAVPNGPPSYFPPSPGAYPSDPVNKIQREEAIYYINQYVLPRLNLNARDMSLPKAMSTWTTDPRGTAAQAAANLNSVAPWLYGGISPATHDLDAGAAQPELSYPAPVDAFSDHHHNASPPHGPYVDMVIPVDAHPNIASYDANAPPSTSTQQLHQPPPLAASAAPINFTSPSPFGSNVPLMSLEDAEQALSAARKETDKLEKSLNQLLRRNRRLLMVVPSIGGLAGGAGAH</sequence>
<feature type="compositionally biased region" description="Basic residues" evidence="14">
    <location>
        <begin position="1159"/>
        <end position="1168"/>
    </location>
</feature>
<evidence type="ECO:0000313" key="17">
    <source>
        <dbReference type="EMBL" id="KAK4134999.1"/>
    </source>
</evidence>
<keyword evidence="2" id="KW-0678">Repressor</keyword>
<feature type="compositionally biased region" description="Polar residues" evidence="14">
    <location>
        <begin position="1234"/>
        <end position="1244"/>
    </location>
</feature>
<feature type="compositionally biased region" description="Basic and acidic residues" evidence="14">
    <location>
        <begin position="865"/>
        <end position="883"/>
    </location>
</feature>
<feature type="compositionally biased region" description="Pro residues" evidence="14">
    <location>
        <begin position="885"/>
        <end position="894"/>
    </location>
</feature>
<feature type="region of interest" description="Disordered" evidence="14">
    <location>
        <begin position="1028"/>
        <end position="1183"/>
    </location>
</feature>
<feature type="region of interest" description="Disordered" evidence="14">
    <location>
        <begin position="1459"/>
        <end position="1488"/>
    </location>
</feature>
<reference evidence="17" key="2">
    <citation type="submission" date="2023-05" db="EMBL/GenBank/DDBJ databases">
        <authorList>
            <consortium name="Lawrence Berkeley National Laboratory"/>
            <person name="Steindorff A."/>
            <person name="Hensen N."/>
            <person name="Bonometti L."/>
            <person name="Westerberg I."/>
            <person name="Brannstrom I.O."/>
            <person name="Guillou S."/>
            <person name="Cros-Aarteil S."/>
            <person name="Calhoun S."/>
            <person name="Haridas S."/>
            <person name="Kuo A."/>
            <person name="Mondo S."/>
            <person name="Pangilinan J."/>
            <person name="Riley R."/>
            <person name="Labutti K."/>
            <person name="Andreopoulos B."/>
            <person name="Lipzen A."/>
            <person name="Chen C."/>
            <person name="Yanf M."/>
            <person name="Daum C."/>
            <person name="Ng V."/>
            <person name="Clum A."/>
            <person name="Ohm R."/>
            <person name="Martin F."/>
            <person name="Silar P."/>
            <person name="Natvig D."/>
            <person name="Lalanne C."/>
            <person name="Gautier V."/>
            <person name="Ament-Velasquez S.L."/>
            <person name="Kruys A."/>
            <person name="Hutchinson M.I."/>
            <person name="Powell A.J."/>
            <person name="Barry K."/>
            <person name="Miller A.N."/>
            <person name="Grigoriev I.V."/>
            <person name="Debuchy R."/>
            <person name="Gladieux P."/>
            <person name="Thoren M.H."/>
            <person name="Johannesson H."/>
        </authorList>
    </citation>
    <scope>NUCLEOTIDE SEQUENCE</scope>
    <source>
        <strain evidence="17">CBS 123565</strain>
    </source>
</reference>
<feature type="compositionally biased region" description="Polar residues" evidence="14">
    <location>
        <begin position="1142"/>
        <end position="1152"/>
    </location>
</feature>
<dbReference type="GO" id="GO:0010557">
    <property type="term" value="P:positive regulation of macromolecule biosynthetic process"/>
    <property type="evidence" value="ECO:0007669"/>
    <property type="project" value="UniProtKB-ARBA"/>
</dbReference>
<dbReference type="GO" id="GO:0008270">
    <property type="term" value="F:zinc ion binding"/>
    <property type="evidence" value="ECO:0007669"/>
    <property type="project" value="UniProtKB-KW"/>
</dbReference>
<dbReference type="GO" id="GO:0030015">
    <property type="term" value="C:CCR4-NOT core complex"/>
    <property type="evidence" value="ECO:0007669"/>
    <property type="project" value="UniProtKB-ARBA"/>
</dbReference>
<dbReference type="SMART" id="SM00361">
    <property type="entry name" value="RRM_1"/>
    <property type="match status" value="1"/>
</dbReference>
<evidence type="ECO:0000256" key="3">
    <source>
        <dbReference type="ARBA" id="ARBA00022723"/>
    </source>
</evidence>
<name>A0AAN6ULK6_9PEZI</name>
<dbReference type="GO" id="GO:0061630">
    <property type="term" value="F:ubiquitin protein ligase activity"/>
    <property type="evidence" value="ECO:0007669"/>
    <property type="project" value="UniProtKB-ARBA"/>
</dbReference>
<dbReference type="InterPro" id="IPR039780">
    <property type="entry name" value="Mot2"/>
</dbReference>
<dbReference type="Gene3D" id="3.30.70.330">
    <property type="match status" value="1"/>
</dbReference>
<dbReference type="GO" id="GO:0051254">
    <property type="term" value="P:positive regulation of RNA metabolic process"/>
    <property type="evidence" value="ECO:0007669"/>
    <property type="project" value="UniProtKB-ARBA"/>
</dbReference>
<evidence type="ECO:0000256" key="4">
    <source>
        <dbReference type="ARBA" id="ARBA00022771"/>
    </source>
</evidence>
<dbReference type="Pfam" id="PF00076">
    <property type="entry name" value="RRM_1"/>
    <property type="match status" value="1"/>
</dbReference>
<dbReference type="SUPFAM" id="SSF57850">
    <property type="entry name" value="RING/U-box"/>
    <property type="match status" value="1"/>
</dbReference>
<feature type="domain" description="RRM" evidence="16">
    <location>
        <begin position="121"/>
        <end position="207"/>
    </location>
</feature>
<dbReference type="PROSITE" id="PS50102">
    <property type="entry name" value="RRM"/>
    <property type="match status" value="1"/>
</dbReference>
<keyword evidence="5" id="KW-0862">Zinc</keyword>
<dbReference type="InterPro" id="IPR003954">
    <property type="entry name" value="RRM_euk-type"/>
</dbReference>
<comment type="caution">
    <text evidence="17">The sequence shown here is derived from an EMBL/GenBank/DDBJ whole genome shotgun (WGS) entry which is preliminary data.</text>
</comment>
<dbReference type="EMBL" id="MU853407">
    <property type="protein sequence ID" value="KAK4134999.1"/>
    <property type="molecule type" value="Genomic_DNA"/>
</dbReference>
<evidence type="ECO:0000313" key="18">
    <source>
        <dbReference type="Proteomes" id="UP001304895"/>
    </source>
</evidence>
<feature type="region of interest" description="Disordered" evidence="14">
    <location>
        <begin position="426"/>
        <end position="492"/>
    </location>
</feature>
<evidence type="ECO:0000256" key="12">
    <source>
        <dbReference type="PROSITE-ProRule" id="PRU00176"/>
    </source>
</evidence>
<feature type="compositionally biased region" description="Low complexity" evidence="14">
    <location>
        <begin position="342"/>
        <end position="359"/>
    </location>
</feature>
<keyword evidence="18" id="KW-1185">Reference proteome</keyword>
<dbReference type="GO" id="GO:0000956">
    <property type="term" value="P:nuclear-transcribed mRNA catabolic process"/>
    <property type="evidence" value="ECO:0007669"/>
    <property type="project" value="UniProtKB-ARBA"/>
</dbReference>
<dbReference type="InterPro" id="IPR001841">
    <property type="entry name" value="Znf_RING"/>
</dbReference>
<evidence type="ECO:0000256" key="9">
    <source>
        <dbReference type="ARBA" id="ARBA00023163"/>
    </source>
</evidence>
<keyword evidence="6 12" id="KW-0694">RNA-binding</keyword>
<reference evidence="17" key="1">
    <citation type="journal article" date="2023" name="Mol. Phylogenet. Evol.">
        <title>Genome-scale phylogeny and comparative genomics of the fungal order Sordariales.</title>
        <authorList>
            <person name="Hensen N."/>
            <person name="Bonometti L."/>
            <person name="Westerberg I."/>
            <person name="Brannstrom I.O."/>
            <person name="Guillou S."/>
            <person name="Cros-Aarteil S."/>
            <person name="Calhoun S."/>
            <person name="Haridas S."/>
            <person name="Kuo A."/>
            <person name="Mondo S."/>
            <person name="Pangilinan J."/>
            <person name="Riley R."/>
            <person name="LaButti K."/>
            <person name="Andreopoulos B."/>
            <person name="Lipzen A."/>
            <person name="Chen C."/>
            <person name="Yan M."/>
            <person name="Daum C."/>
            <person name="Ng V."/>
            <person name="Clum A."/>
            <person name="Steindorff A."/>
            <person name="Ohm R.A."/>
            <person name="Martin F."/>
            <person name="Silar P."/>
            <person name="Natvig D.O."/>
            <person name="Lalanne C."/>
            <person name="Gautier V."/>
            <person name="Ament-Velasquez S.L."/>
            <person name="Kruys A."/>
            <person name="Hutchinson M.I."/>
            <person name="Powell A.J."/>
            <person name="Barry K."/>
            <person name="Miller A.N."/>
            <person name="Grigoriev I.V."/>
            <person name="Debuchy R."/>
            <person name="Gladieux P."/>
            <person name="Hiltunen Thoren M."/>
            <person name="Johannesson H."/>
        </authorList>
    </citation>
    <scope>NUCLEOTIDE SEQUENCE</scope>
    <source>
        <strain evidence="17">CBS 123565</strain>
    </source>
</reference>
<dbReference type="Proteomes" id="UP001304895">
    <property type="component" value="Unassembled WGS sequence"/>
</dbReference>
<feature type="region of interest" description="Disordered" evidence="14">
    <location>
        <begin position="727"/>
        <end position="755"/>
    </location>
</feature>
<dbReference type="FunFam" id="3.30.40.10:FF:000006">
    <property type="entry name" value="CCR4-NOT transcription complex subunit 4"/>
    <property type="match status" value="1"/>
</dbReference>
<evidence type="ECO:0000256" key="8">
    <source>
        <dbReference type="ARBA" id="ARBA00023054"/>
    </source>
</evidence>
<proteinExistence type="predicted"/>
<feature type="region of interest" description="Disordered" evidence="14">
    <location>
        <begin position="87"/>
        <end position="107"/>
    </location>
</feature>
<evidence type="ECO:0000256" key="10">
    <source>
        <dbReference type="ARBA" id="ARBA00023242"/>
    </source>
</evidence>
<feature type="compositionally biased region" description="Polar residues" evidence="14">
    <location>
        <begin position="1466"/>
        <end position="1475"/>
    </location>
</feature>
<keyword evidence="4 11" id="KW-0863">Zinc-finger</keyword>
<feature type="compositionally biased region" description="Basic and acidic residues" evidence="14">
    <location>
        <begin position="90"/>
        <end position="107"/>
    </location>
</feature>
<protein>
    <recommendedName>
        <fullName evidence="19">General negative regulator of transcription subunit 4</fullName>
    </recommendedName>
</protein>
<dbReference type="GO" id="GO:0003723">
    <property type="term" value="F:RNA binding"/>
    <property type="evidence" value="ECO:0007669"/>
    <property type="project" value="UniProtKB-UniRule"/>
</dbReference>
<feature type="region of interest" description="Disordered" evidence="14">
    <location>
        <begin position="1220"/>
        <end position="1245"/>
    </location>
</feature>
<dbReference type="InterPro" id="IPR034261">
    <property type="entry name" value="CNOT4_RRM"/>
</dbReference>
<accession>A0AAN6ULK6</accession>
<feature type="compositionally biased region" description="Polar residues" evidence="14">
    <location>
        <begin position="263"/>
        <end position="283"/>
    </location>
</feature>
<feature type="compositionally biased region" description="Basic and acidic residues" evidence="14">
    <location>
        <begin position="462"/>
        <end position="478"/>
    </location>
</feature>
<feature type="compositionally biased region" description="Low complexity" evidence="14">
    <location>
        <begin position="451"/>
        <end position="460"/>
    </location>
</feature>
<dbReference type="PROSITE" id="PS50089">
    <property type="entry name" value="ZF_RING_2"/>
    <property type="match status" value="1"/>
</dbReference>
<feature type="compositionally biased region" description="Basic and acidic residues" evidence="14">
    <location>
        <begin position="363"/>
        <end position="374"/>
    </location>
</feature>
<feature type="compositionally biased region" description="Basic and acidic residues" evidence="14">
    <location>
        <begin position="901"/>
        <end position="917"/>
    </location>
</feature>
<evidence type="ECO:0000256" key="6">
    <source>
        <dbReference type="ARBA" id="ARBA00022884"/>
    </source>
</evidence>